<evidence type="ECO:0000256" key="6">
    <source>
        <dbReference type="ARBA" id="ARBA00021960"/>
    </source>
</evidence>
<comment type="subcellular location">
    <subcellularLocation>
        <location evidence="3">Mitochondrion matrix</location>
        <location evidence="3">Mitochondrion nucleoid</location>
    </subcellularLocation>
</comment>
<feature type="region of interest" description="Disordered" evidence="16">
    <location>
        <begin position="734"/>
        <end position="780"/>
    </location>
</feature>
<dbReference type="Pfam" id="PF22527">
    <property type="entry name" value="DEXQc_Suv3"/>
    <property type="match status" value="1"/>
</dbReference>
<evidence type="ECO:0000256" key="16">
    <source>
        <dbReference type="SAM" id="MobiDB-lite"/>
    </source>
</evidence>
<accession>A0A6I8SXB7</accession>
<dbReference type="CTD" id="6832"/>
<dbReference type="FunFam" id="3.40.50.300:FF:000446">
    <property type="entry name" value="ATP-dependent RNA helicase SUPV3L1, mitochondrial"/>
    <property type="match status" value="1"/>
</dbReference>
<sequence>MSNRQNFGCQMLQVLPCDAIRMRRLLSCCSCWACGLLWDKCSAAAELLGPCGFIAMYLKRLPPVIRCCLQPVLREVHSTIHRKSCALVSGSRFHGLGVQSRTLHGGESKPPDTSLFVPVQLRPTEIGDTDIGAELTQPLNKSDVLKTLNKFYKRKEMQRLGAENGLDARLFHQAFISFRKYAMETDPLHVDLHIILNDICCGVGHVDDLFPFFMRHAKQIFPMLDCMDDLRKISDLRLPPNWYPEARAIQRKIIIHAGPTNSGKTYHAIQRYLSAKSGVYCGPLKLLAHEIYQKSNDSGVPCDLITGEELVFVDPEGRPSAHAACTIEMCSVTSPYEVAVIDEIQMIRDPSRGWAWTRALLGLCAEEIHICGEGAAINLVTELMFTTGEEVEVRNYERLTPLKILDQALESLDNLRPGDCIVCFNKNDIYSVSRQIEARSLECAVIYGSLPPGTKLAQAKKFNDPADPCKILVATDAIGMGLNLSIKRIIFNSLVKPSINEKGEKEIDTISTSQALQIAGRAGRFSSMFKDGEVTTMFRDDLPLLKEIMRKPVTAIETAGLHPTADQIEMFAYHLPDATLSNLIDIFVSLSQVDGLYFVCNIDDFKFVADMIQHIPLNLRARYVFCTAPINRKQPFVCTSLLKFARQFSRNEPLTFDWICRHINWPVASPKTIKDLVHLESVHDILDLYLWLSYRFMDMFPDANLVRDIQKELDSIIQMGVYNITKLIRASETPASASDNSEAQGAHERSVPSLNHNMNSQGQRRPRGSQLVQPLPGNMKGSLASRLVQQGLLTPDMLTQLEKEWQTRQHDNGNRSTPQVLKGKRKKK</sequence>
<evidence type="ECO:0000256" key="10">
    <source>
        <dbReference type="ARBA" id="ARBA00022840"/>
    </source>
</evidence>
<comment type="cofactor">
    <cofactor evidence="2">
        <name>Mg(2+)</name>
        <dbReference type="ChEBI" id="CHEBI:18420"/>
    </cofactor>
</comment>
<reference evidence="18" key="2">
    <citation type="submission" date="2020-05" db="UniProtKB">
        <authorList>
            <consortium name="Ensembl"/>
        </authorList>
    </citation>
    <scope>IDENTIFICATION</scope>
</reference>
<evidence type="ECO:0000256" key="14">
    <source>
        <dbReference type="ARBA" id="ARBA00031873"/>
    </source>
</evidence>
<evidence type="ECO:0000256" key="7">
    <source>
        <dbReference type="ARBA" id="ARBA00022741"/>
    </source>
</evidence>
<keyword evidence="10" id="KW-0067">ATP-binding</keyword>
<dbReference type="PANTHER" id="PTHR12131">
    <property type="entry name" value="ATP-DEPENDENT RNA AND DNA HELICASE"/>
    <property type="match status" value="1"/>
</dbReference>
<dbReference type="Ensembl" id="ENSXETT00000095563">
    <property type="protein sequence ID" value="ENSXETP00000097832"/>
    <property type="gene ID" value="ENSXETG00000008852"/>
</dbReference>
<comment type="catalytic activity">
    <reaction evidence="15">
        <text>ATP + H2O = ADP + phosphate + H(+)</text>
        <dbReference type="Rhea" id="RHEA:13065"/>
        <dbReference type="ChEBI" id="CHEBI:15377"/>
        <dbReference type="ChEBI" id="CHEBI:15378"/>
        <dbReference type="ChEBI" id="CHEBI:30616"/>
        <dbReference type="ChEBI" id="CHEBI:43474"/>
        <dbReference type="ChEBI" id="CHEBI:456216"/>
        <dbReference type="EC" id="3.6.4.13"/>
    </reaction>
</comment>
<feature type="compositionally biased region" description="Polar residues" evidence="16">
    <location>
        <begin position="752"/>
        <end position="763"/>
    </location>
</feature>
<dbReference type="GO" id="GO:0005524">
    <property type="term" value="F:ATP binding"/>
    <property type="evidence" value="ECO:0007669"/>
    <property type="project" value="UniProtKB-KW"/>
</dbReference>
<evidence type="ECO:0000259" key="17">
    <source>
        <dbReference type="PROSITE" id="PS51194"/>
    </source>
</evidence>
<dbReference type="FunFam" id="1.20.58.1080:FF:000001">
    <property type="entry name" value="ATP-dependent RNA helicase SUPV3L1, mitochondrial"/>
    <property type="match status" value="1"/>
</dbReference>
<dbReference type="EC" id="3.6.4.13" evidence="5"/>
<evidence type="ECO:0000256" key="1">
    <source>
        <dbReference type="ARBA" id="ARBA00001936"/>
    </source>
</evidence>
<evidence type="ECO:0000256" key="13">
    <source>
        <dbReference type="ARBA" id="ARBA00023271"/>
    </source>
</evidence>
<dbReference type="Gene3D" id="3.40.50.300">
    <property type="entry name" value="P-loop containing nucleotide triphosphate hydrolases"/>
    <property type="match status" value="2"/>
</dbReference>
<dbReference type="GO" id="GO:0000965">
    <property type="term" value="P:mitochondrial RNA 3'-end processing"/>
    <property type="evidence" value="ECO:0000318"/>
    <property type="project" value="GO_Central"/>
</dbReference>
<dbReference type="FunFam" id="1.10.1740.140:FF:000001">
    <property type="entry name" value="ATP-dependent RNA helicase SUPV3L1, mitochondrial"/>
    <property type="match status" value="1"/>
</dbReference>
<evidence type="ECO:0000256" key="15">
    <source>
        <dbReference type="ARBA" id="ARBA00047984"/>
    </source>
</evidence>
<keyword evidence="8" id="KW-0378">Hydrolase</keyword>
<dbReference type="KEGG" id="xtr:100495688"/>
<gene>
    <name evidence="18 20 21" type="primary">supv3l1</name>
</gene>
<dbReference type="Pfam" id="PF18147">
    <property type="entry name" value="Suv3_C_1"/>
    <property type="match status" value="1"/>
</dbReference>
<dbReference type="CDD" id="cd18805">
    <property type="entry name" value="SF2_C_suv3"/>
    <property type="match status" value="1"/>
</dbReference>
<feature type="compositionally biased region" description="Polar residues" evidence="16">
    <location>
        <begin position="734"/>
        <end position="743"/>
    </location>
</feature>
<keyword evidence="7" id="KW-0547">Nucleotide-binding</keyword>
<comment type="similarity">
    <text evidence="4">Belongs to the helicase family.</text>
</comment>
<feature type="compositionally biased region" description="Basic and acidic residues" evidence="16">
    <location>
        <begin position="801"/>
        <end position="813"/>
    </location>
</feature>
<dbReference type="SMART" id="SM00490">
    <property type="entry name" value="HELICc"/>
    <property type="match status" value="1"/>
</dbReference>
<name>A0A6I8SXB7_XENTR</name>
<dbReference type="GO" id="GO:0045025">
    <property type="term" value="C:mitochondrial degradosome"/>
    <property type="evidence" value="ECO:0000318"/>
    <property type="project" value="GO_Central"/>
</dbReference>
<evidence type="ECO:0000256" key="8">
    <source>
        <dbReference type="ARBA" id="ARBA00022801"/>
    </source>
</evidence>
<dbReference type="Pfam" id="PF00271">
    <property type="entry name" value="Helicase_C"/>
    <property type="match status" value="1"/>
</dbReference>
<evidence type="ECO:0000313" key="21">
    <source>
        <dbReference type="Xenbase" id="XB-GENE-989015"/>
    </source>
</evidence>
<dbReference type="InterPro" id="IPR055206">
    <property type="entry name" value="DEXQc_SUV3"/>
</dbReference>
<dbReference type="GO" id="GO:0016787">
    <property type="term" value="F:hydrolase activity"/>
    <property type="evidence" value="ECO:0007669"/>
    <property type="project" value="UniProtKB-KW"/>
</dbReference>
<dbReference type="PANTHER" id="PTHR12131:SF1">
    <property type="entry name" value="ATP-DEPENDENT RNA HELICASE SUPV3L1, MITOCHONDRIAL-RELATED"/>
    <property type="match status" value="1"/>
</dbReference>
<keyword evidence="13" id="KW-1135">Mitochondrion nucleoid</keyword>
<dbReference type="Gene3D" id="1.10.1740.140">
    <property type="match status" value="1"/>
</dbReference>
<dbReference type="GO" id="GO:0003724">
    <property type="term" value="F:RNA helicase activity"/>
    <property type="evidence" value="ECO:0007669"/>
    <property type="project" value="UniProtKB-EC"/>
</dbReference>
<reference evidence="18" key="1">
    <citation type="journal article" date="2010" name="Science">
        <title>The genome of the Western clawed frog Xenopus tropicalis.</title>
        <authorList>
            <person name="Hellsten U."/>
            <person name="Harland R.M."/>
            <person name="Gilchrist M.J."/>
            <person name="Hendrix D."/>
            <person name="Jurka J."/>
            <person name="Kapitonov V."/>
            <person name="Ovcharenko I."/>
            <person name="Putnam N.H."/>
            <person name="Shu S."/>
            <person name="Taher L."/>
            <person name="Blitz I.L."/>
            <person name="Blumberg B."/>
            <person name="Dichmann D.S."/>
            <person name="Dubchak I."/>
            <person name="Amaya E."/>
            <person name="Detter J.C."/>
            <person name="Fletcher R."/>
            <person name="Gerhard D.S."/>
            <person name="Goodstein D."/>
            <person name="Graves T."/>
            <person name="Grigoriev I.V."/>
            <person name="Grimwood J."/>
            <person name="Kawashima T."/>
            <person name="Lindquist E."/>
            <person name="Lucas S.M."/>
            <person name="Mead P.E."/>
            <person name="Mitros T."/>
            <person name="Ogino H."/>
            <person name="Ohta Y."/>
            <person name="Poliakov A.V."/>
            <person name="Pollet N."/>
            <person name="Robert J."/>
            <person name="Salamov A."/>
            <person name="Sater A.K."/>
            <person name="Schmutz J."/>
            <person name="Terry A."/>
            <person name="Vize P.D."/>
            <person name="Warren W.C."/>
            <person name="Wells D."/>
            <person name="Wills A."/>
            <person name="Wilson R.K."/>
            <person name="Zimmerman L.B."/>
            <person name="Zorn A.M."/>
            <person name="Grainger R."/>
            <person name="Grammer T."/>
            <person name="Khokha M.K."/>
            <person name="Richardson P.M."/>
            <person name="Rokhsar D.S."/>
        </authorList>
    </citation>
    <scope>NUCLEOTIDE SEQUENCE [LARGE SCALE GENOMIC DNA]</scope>
    <source>
        <strain evidence="18">Nigerian</strain>
    </source>
</reference>
<dbReference type="AlphaFoldDB" id="A0A6I8SXB7"/>
<evidence type="ECO:0000256" key="5">
    <source>
        <dbReference type="ARBA" id="ARBA00012552"/>
    </source>
</evidence>
<dbReference type="InterPro" id="IPR041082">
    <property type="entry name" value="Suv3_C_1"/>
</dbReference>
<dbReference type="InterPro" id="IPR044774">
    <property type="entry name" value="Suv3_DEXQc"/>
</dbReference>
<keyword evidence="9 20" id="KW-0347">Helicase</keyword>
<evidence type="ECO:0000313" key="18">
    <source>
        <dbReference type="Ensembl" id="ENSXETP00000097832"/>
    </source>
</evidence>
<evidence type="ECO:0000313" key="19">
    <source>
        <dbReference type="Proteomes" id="UP000008143"/>
    </source>
</evidence>
<dbReference type="InterPro" id="IPR041453">
    <property type="entry name" value="Suv3_N"/>
</dbReference>
<dbReference type="GO" id="GO:0042645">
    <property type="term" value="C:mitochondrial nucleoid"/>
    <property type="evidence" value="ECO:0007669"/>
    <property type="project" value="UniProtKB-SubCell"/>
</dbReference>
<organism evidence="18">
    <name type="scientific">Xenopus tropicalis</name>
    <name type="common">Western clawed frog</name>
    <name type="synonym">Silurana tropicalis</name>
    <dbReference type="NCBI Taxonomy" id="8364"/>
    <lineage>
        <taxon>Eukaryota</taxon>
        <taxon>Metazoa</taxon>
        <taxon>Chordata</taxon>
        <taxon>Craniata</taxon>
        <taxon>Vertebrata</taxon>
        <taxon>Euteleostomi</taxon>
        <taxon>Amphibia</taxon>
        <taxon>Batrachia</taxon>
        <taxon>Anura</taxon>
        <taxon>Pipoidea</taxon>
        <taxon>Pipidae</taxon>
        <taxon>Xenopodinae</taxon>
        <taxon>Xenopus</taxon>
        <taxon>Silurana</taxon>
    </lineage>
</organism>
<dbReference type="RefSeq" id="XP_002936914.2">
    <property type="nucleotide sequence ID" value="XM_002936868.5"/>
</dbReference>
<evidence type="ECO:0000256" key="3">
    <source>
        <dbReference type="ARBA" id="ARBA00004436"/>
    </source>
</evidence>
<dbReference type="SUPFAM" id="SSF52540">
    <property type="entry name" value="P-loop containing nucleoside triphosphate hydrolases"/>
    <property type="match status" value="2"/>
</dbReference>
<dbReference type="Proteomes" id="UP000008143">
    <property type="component" value="Chromosome 7"/>
</dbReference>
<feature type="domain" description="Helicase C-terminal" evidence="17">
    <location>
        <begin position="404"/>
        <end position="572"/>
    </location>
</feature>
<dbReference type="Pfam" id="PF18114">
    <property type="entry name" value="Suv3_N"/>
    <property type="match status" value="1"/>
</dbReference>
<reference evidence="20" key="3">
    <citation type="submission" date="2025-04" db="UniProtKB">
        <authorList>
            <consortium name="RefSeq"/>
        </authorList>
    </citation>
    <scope>IDENTIFICATION</scope>
    <source>
        <strain evidence="20">Nigerian</strain>
        <tissue evidence="20">Liver and blood</tissue>
    </source>
</reference>
<dbReference type="PROSITE" id="PS51194">
    <property type="entry name" value="HELICASE_CTER"/>
    <property type="match status" value="1"/>
</dbReference>
<proteinExistence type="inferred from homology"/>
<keyword evidence="12" id="KW-0496">Mitochondrion</keyword>
<evidence type="ECO:0000256" key="12">
    <source>
        <dbReference type="ARBA" id="ARBA00023128"/>
    </source>
</evidence>
<dbReference type="CDD" id="cd17913">
    <property type="entry name" value="DEXQc_Suv3"/>
    <property type="match status" value="1"/>
</dbReference>
<dbReference type="FunFam" id="3.40.50.300:FF:000269">
    <property type="entry name" value="ATP-dependent RNA helicase SUPV3L1, mitochondrial"/>
    <property type="match status" value="1"/>
</dbReference>
<dbReference type="Bgee" id="ENSXETG00000008852">
    <property type="expression patterns" value="Expressed in egg cell and 13 other cell types or tissues"/>
</dbReference>
<dbReference type="Pfam" id="PF12513">
    <property type="entry name" value="SUV3_C"/>
    <property type="match status" value="1"/>
</dbReference>
<dbReference type="InterPro" id="IPR050699">
    <property type="entry name" value="RNA-DNA_Helicase"/>
</dbReference>
<dbReference type="OrthoDB" id="6692397at2759"/>
<dbReference type="Gene3D" id="1.20.58.1080">
    <property type="match status" value="1"/>
</dbReference>
<keyword evidence="11" id="KW-0809">Transit peptide</keyword>
<evidence type="ECO:0000256" key="9">
    <source>
        <dbReference type="ARBA" id="ARBA00022806"/>
    </source>
</evidence>
<dbReference type="InterPro" id="IPR022192">
    <property type="entry name" value="SUV3_C"/>
</dbReference>
<evidence type="ECO:0000256" key="2">
    <source>
        <dbReference type="ARBA" id="ARBA00001946"/>
    </source>
</evidence>
<dbReference type="OMA" id="QPANWYT"/>
<evidence type="ECO:0000256" key="4">
    <source>
        <dbReference type="ARBA" id="ARBA00008708"/>
    </source>
</evidence>
<dbReference type="AGR" id="Xenbase:XB-GENE-989015"/>
<evidence type="ECO:0000256" key="11">
    <source>
        <dbReference type="ARBA" id="ARBA00022946"/>
    </source>
</evidence>
<keyword evidence="19" id="KW-1185">Reference proteome</keyword>
<dbReference type="GeneID" id="100495688"/>
<dbReference type="Gene3D" id="1.20.272.40">
    <property type="match status" value="1"/>
</dbReference>
<dbReference type="Xenbase" id="XB-GENE-989015">
    <property type="gene designation" value="supv3l1"/>
</dbReference>
<protein>
    <recommendedName>
        <fullName evidence="6">ATP-dependent RNA helicase SUPV3L1, mitochondrial</fullName>
        <ecNumber evidence="5">3.6.4.13</ecNumber>
    </recommendedName>
    <alternativeName>
        <fullName evidence="14">Suppressor of var1 3-like protein 1</fullName>
    </alternativeName>
</protein>
<dbReference type="GeneTree" id="ENSGT00390000003100"/>
<evidence type="ECO:0000313" key="20">
    <source>
        <dbReference type="RefSeq" id="XP_002936914.2"/>
    </source>
</evidence>
<feature type="region of interest" description="Disordered" evidence="16">
    <location>
        <begin position="799"/>
        <end position="828"/>
    </location>
</feature>
<dbReference type="InterPro" id="IPR027417">
    <property type="entry name" value="P-loop_NTPase"/>
</dbReference>
<comment type="cofactor">
    <cofactor evidence="1">
        <name>Mn(2+)</name>
        <dbReference type="ChEBI" id="CHEBI:29035"/>
    </cofactor>
</comment>
<dbReference type="InterPro" id="IPR001650">
    <property type="entry name" value="Helicase_C-like"/>
</dbReference>